<keyword evidence="3 6" id="KW-0812">Transmembrane</keyword>
<feature type="transmembrane region" description="Helical" evidence="6">
    <location>
        <begin position="49"/>
        <end position="72"/>
    </location>
</feature>
<keyword evidence="2 6" id="KW-1003">Cell membrane</keyword>
<dbReference type="PANTHER" id="PTHR12677">
    <property type="entry name" value="GOLGI APPARATUS MEMBRANE PROTEIN TVP38-RELATED"/>
    <property type="match status" value="1"/>
</dbReference>
<evidence type="ECO:0000259" key="7">
    <source>
        <dbReference type="Pfam" id="PF09335"/>
    </source>
</evidence>
<proteinExistence type="inferred from homology"/>
<protein>
    <recommendedName>
        <fullName evidence="6">TVP38/TMEM64 family membrane protein</fullName>
    </recommendedName>
</protein>
<keyword evidence="5 6" id="KW-0472">Membrane</keyword>
<accession>A0ABT3FYY2</accession>
<evidence type="ECO:0000256" key="2">
    <source>
        <dbReference type="ARBA" id="ARBA00022475"/>
    </source>
</evidence>
<evidence type="ECO:0000256" key="6">
    <source>
        <dbReference type="RuleBase" id="RU366058"/>
    </source>
</evidence>
<feature type="transmembrane region" description="Helical" evidence="6">
    <location>
        <begin position="159"/>
        <end position="182"/>
    </location>
</feature>
<name>A0ABT3FYY2_9BACT</name>
<sequence length="221" mass="24613">MKLTELMMKHRGKIASTLVILLLAGWMIWHHRADLSREALVAWGKDLHPAWFIAAFCILPVLGFPLSILLLLAGVRFGLTGGMILATAGTFFHHFAAFYLAHGSFRDSVRRRLEKAGRKIPPIKEKHRIWFTALFAAIHGPPYAAKLYLLALTDVPFRVYLWAGAPAYVLFCFVPVGAGSAVTTFNPTWIYILTGVMAAILLAGYLLRKRFGAMMNQDEAS</sequence>
<evidence type="ECO:0000256" key="3">
    <source>
        <dbReference type="ARBA" id="ARBA00022692"/>
    </source>
</evidence>
<comment type="subcellular location">
    <subcellularLocation>
        <location evidence="1 6">Cell membrane</location>
        <topology evidence="1 6">Multi-pass membrane protein</topology>
    </subcellularLocation>
</comment>
<evidence type="ECO:0000256" key="5">
    <source>
        <dbReference type="ARBA" id="ARBA00023136"/>
    </source>
</evidence>
<dbReference type="InterPro" id="IPR015414">
    <property type="entry name" value="TMEM64"/>
</dbReference>
<evidence type="ECO:0000256" key="1">
    <source>
        <dbReference type="ARBA" id="ARBA00004651"/>
    </source>
</evidence>
<reference evidence="8" key="1">
    <citation type="submission" date="2022-10" db="EMBL/GenBank/DDBJ databases">
        <title>Luteolibacter sp. GHJ8, whole genome shotgun sequencing project.</title>
        <authorList>
            <person name="Zhao G."/>
            <person name="Shen L."/>
        </authorList>
    </citation>
    <scope>NUCLEOTIDE SEQUENCE</scope>
    <source>
        <strain evidence="8">GHJ8</strain>
    </source>
</reference>
<feature type="transmembrane region" description="Helical" evidence="6">
    <location>
        <begin position="12"/>
        <end position="29"/>
    </location>
</feature>
<feature type="transmembrane region" description="Helical" evidence="6">
    <location>
        <begin position="79"/>
        <end position="101"/>
    </location>
</feature>
<comment type="similarity">
    <text evidence="6">Belongs to the TVP38/TMEM64 family.</text>
</comment>
<comment type="caution">
    <text evidence="8">The sequence shown here is derived from an EMBL/GenBank/DDBJ whole genome shotgun (WGS) entry which is preliminary data.</text>
</comment>
<evidence type="ECO:0000256" key="4">
    <source>
        <dbReference type="ARBA" id="ARBA00022989"/>
    </source>
</evidence>
<evidence type="ECO:0000313" key="8">
    <source>
        <dbReference type="EMBL" id="MCW1912632.1"/>
    </source>
</evidence>
<dbReference type="InterPro" id="IPR032816">
    <property type="entry name" value="VTT_dom"/>
</dbReference>
<dbReference type="Proteomes" id="UP001165653">
    <property type="component" value="Unassembled WGS sequence"/>
</dbReference>
<gene>
    <name evidence="8" type="ORF">OJ996_03535</name>
</gene>
<feature type="transmembrane region" description="Helical" evidence="6">
    <location>
        <begin position="188"/>
        <end position="207"/>
    </location>
</feature>
<dbReference type="Pfam" id="PF09335">
    <property type="entry name" value="VTT_dom"/>
    <property type="match status" value="1"/>
</dbReference>
<feature type="domain" description="VTT" evidence="7">
    <location>
        <begin position="64"/>
        <end position="180"/>
    </location>
</feature>
<dbReference type="PANTHER" id="PTHR12677:SF59">
    <property type="entry name" value="GOLGI APPARATUS MEMBRANE PROTEIN TVP38-RELATED"/>
    <property type="match status" value="1"/>
</dbReference>
<evidence type="ECO:0000313" key="9">
    <source>
        <dbReference type="Proteomes" id="UP001165653"/>
    </source>
</evidence>
<dbReference type="EMBL" id="JAPDDR010000002">
    <property type="protein sequence ID" value="MCW1912632.1"/>
    <property type="molecule type" value="Genomic_DNA"/>
</dbReference>
<dbReference type="RefSeq" id="WP_264511229.1">
    <property type="nucleotide sequence ID" value="NZ_JAPDDR010000002.1"/>
</dbReference>
<feature type="transmembrane region" description="Helical" evidence="6">
    <location>
        <begin position="129"/>
        <end position="152"/>
    </location>
</feature>
<keyword evidence="4 6" id="KW-1133">Transmembrane helix</keyword>
<keyword evidence="9" id="KW-1185">Reference proteome</keyword>
<organism evidence="8 9">
    <name type="scientific">Luteolibacter rhizosphaerae</name>
    <dbReference type="NCBI Taxonomy" id="2989719"/>
    <lineage>
        <taxon>Bacteria</taxon>
        <taxon>Pseudomonadati</taxon>
        <taxon>Verrucomicrobiota</taxon>
        <taxon>Verrucomicrobiia</taxon>
        <taxon>Verrucomicrobiales</taxon>
        <taxon>Verrucomicrobiaceae</taxon>
        <taxon>Luteolibacter</taxon>
    </lineage>
</organism>